<sequence>MLKKGLLLITFAYSLIVLPVKAAPALQVLIMETEPWGFYDQQTGQPQGIWLDIARELEAASGIAQNKQLAPYARVMESLALGDTDISYLIQSADRDQDVIHAGHLFDFGSIIQARTGIPLNTYADLQGLRIGVLQGIRLSPEFDRDTSLYKIPVRNYETQIHMLAAGRLDAIAGNSLSLAYLQEQMQIEELLGDRLVLQVTPVTVQFSRHSEQLERVDEVKVAVENLNQQGRIEAILDSWAGDAWRVDKELE</sequence>
<accession>A0A1I1J8C2</accession>
<dbReference type="SUPFAM" id="SSF53850">
    <property type="entry name" value="Periplasmic binding protein-like II"/>
    <property type="match status" value="1"/>
</dbReference>
<feature type="domain" description="Solute-binding protein family 3/N-terminal" evidence="1">
    <location>
        <begin position="25"/>
        <end position="244"/>
    </location>
</feature>
<protein>
    <submittedName>
        <fullName evidence="2">Polar amino acid transport system substrate-binding protein</fullName>
    </submittedName>
</protein>
<organism evidence="2 3">
    <name type="scientific">Marinospirillum celere</name>
    <dbReference type="NCBI Taxonomy" id="1122252"/>
    <lineage>
        <taxon>Bacteria</taxon>
        <taxon>Pseudomonadati</taxon>
        <taxon>Pseudomonadota</taxon>
        <taxon>Gammaproteobacteria</taxon>
        <taxon>Oceanospirillales</taxon>
        <taxon>Oceanospirillaceae</taxon>
        <taxon>Marinospirillum</taxon>
    </lineage>
</organism>
<evidence type="ECO:0000313" key="3">
    <source>
        <dbReference type="Proteomes" id="UP000199058"/>
    </source>
</evidence>
<dbReference type="AlphaFoldDB" id="A0A1I1J8C2"/>
<dbReference type="Gene3D" id="3.40.190.10">
    <property type="entry name" value="Periplasmic binding protein-like II"/>
    <property type="match status" value="2"/>
</dbReference>
<keyword evidence="3" id="KW-1185">Reference proteome</keyword>
<evidence type="ECO:0000313" key="2">
    <source>
        <dbReference type="EMBL" id="SFC44361.1"/>
    </source>
</evidence>
<dbReference type="STRING" id="1122252.SAMN05660443_2652"/>
<dbReference type="SMART" id="SM00062">
    <property type="entry name" value="PBPb"/>
    <property type="match status" value="1"/>
</dbReference>
<dbReference type="EMBL" id="FOLH01000006">
    <property type="protein sequence ID" value="SFC44361.1"/>
    <property type="molecule type" value="Genomic_DNA"/>
</dbReference>
<proteinExistence type="predicted"/>
<dbReference type="OrthoDB" id="6117621at2"/>
<gene>
    <name evidence="2" type="ORF">SAMN05660443_2652</name>
</gene>
<dbReference type="InterPro" id="IPR001638">
    <property type="entry name" value="Solute-binding_3/MltF_N"/>
</dbReference>
<name>A0A1I1J8C2_9GAMM</name>
<dbReference type="RefSeq" id="WP_091964640.1">
    <property type="nucleotide sequence ID" value="NZ_FOLH01000006.1"/>
</dbReference>
<dbReference type="Proteomes" id="UP000199058">
    <property type="component" value="Unassembled WGS sequence"/>
</dbReference>
<evidence type="ECO:0000259" key="1">
    <source>
        <dbReference type="SMART" id="SM00062"/>
    </source>
</evidence>
<reference evidence="2 3" key="1">
    <citation type="submission" date="2016-10" db="EMBL/GenBank/DDBJ databases">
        <authorList>
            <person name="de Groot N.N."/>
        </authorList>
    </citation>
    <scope>NUCLEOTIDE SEQUENCE [LARGE SCALE GENOMIC DNA]</scope>
    <source>
        <strain evidence="2 3">DSM 18438</strain>
    </source>
</reference>
<dbReference type="Pfam" id="PF00497">
    <property type="entry name" value="SBP_bac_3"/>
    <property type="match status" value="1"/>
</dbReference>